<feature type="compositionally biased region" description="Basic and acidic residues" evidence="1">
    <location>
        <begin position="1"/>
        <end position="15"/>
    </location>
</feature>
<organism evidence="2 3">
    <name type="scientific">Araneus ventricosus</name>
    <name type="common">Orbweaver spider</name>
    <name type="synonym">Epeira ventricosa</name>
    <dbReference type="NCBI Taxonomy" id="182803"/>
    <lineage>
        <taxon>Eukaryota</taxon>
        <taxon>Metazoa</taxon>
        <taxon>Ecdysozoa</taxon>
        <taxon>Arthropoda</taxon>
        <taxon>Chelicerata</taxon>
        <taxon>Arachnida</taxon>
        <taxon>Araneae</taxon>
        <taxon>Araneomorphae</taxon>
        <taxon>Entelegynae</taxon>
        <taxon>Araneoidea</taxon>
        <taxon>Araneidae</taxon>
        <taxon>Araneus</taxon>
    </lineage>
</organism>
<evidence type="ECO:0000313" key="2">
    <source>
        <dbReference type="EMBL" id="GBM55616.1"/>
    </source>
</evidence>
<gene>
    <name evidence="2" type="ORF">AVEN_35514_1</name>
</gene>
<keyword evidence="3" id="KW-1185">Reference proteome</keyword>
<proteinExistence type="predicted"/>
<reference evidence="2 3" key="1">
    <citation type="journal article" date="2019" name="Sci. Rep.">
        <title>Orb-weaving spider Araneus ventricosus genome elucidates the spidroin gene catalogue.</title>
        <authorList>
            <person name="Kono N."/>
            <person name="Nakamura H."/>
            <person name="Ohtoshi R."/>
            <person name="Moran D.A.P."/>
            <person name="Shinohara A."/>
            <person name="Yoshida Y."/>
            <person name="Fujiwara M."/>
            <person name="Mori M."/>
            <person name="Tomita M."/>
            <person name="Arakawa K."/>
        </authorList>
    </citation>
    <scope>NUCLEOTIDE SEQUENCE [LARGE SCALE GENOMIC DNA]</scope>
</reference>
<dbReference type="AlphaFoldDB" id="A0A4Y2GS99"/>
<sequence length="112" mass="13180">MEKKKRRERERDGDKLFLPPQNLQKERRKESITSPRPRLIHQVAFDKLLTRHSALCSYILLTFVRELFRQEGLASQLAQVKTPIGVSQESVTTLTKNQHLLFNKNIRQLELT</sequence>
<feature type="region of interest" description="Disordered" evidence="1">
    <location>
        <begin position="1"/>
        <end position="34"/>
    </location>
</feature>
<comment type="caution">
    <text evidence="2">The sequence shown here is derived from an EMBL/GenBank/DDBJ whole genome shotgun (WGS) entry which is preliminary data.</text>
</comment>
<dbReference type="Proteomes" id="UP000499080">
    <property type="component" value="Unassembled WGS sequence"/>
</dbReference>
<evidence type="ECO:0000313" key="3">
    <source>
        <dbReference type="Proteomes" id="UP000499080"/>
    </source>
</evidence>
<dbReference type="EMBL" id="BGPR01001509">
    <property type="protein sequence ID" value="GBM55616.1"/>
    <property type="molecule type" value="Genomic_DNA"/>
</dbReference>
<accession>A0A4Y2GS99</accession>
<protein>
    <submittedName>
        <fullName evidence="2">Uncharacterized protein</fullName>
    </submittedName>
</protein>
<evidence type="ECO:0000256" key="1">
    <source>
        <dbReference type="SAM" id="MobiDB-lite"/>
    </source>
</evidence>
<name>A0A4Y2GS99_ARAVE</name>